<dbReference type="PROSITE" id="PS00198">
    <property type="entry name" value="4FE4S_FER_1"/>
    <property type="match status" value="1"/>
</dbReference>
<evidence type="ECO:0000256" key="4">
    <source>
        <dbReference type="ARBA" id="ARBA00022982"/>
    </source>
</evidence>
<dbReference type="EMBL" id="JAHLPM010000016">
    <property type="protein sequence ID" value="MBU5439585.1"/>
    <property type="molecule type" value="Genomic_DNA"/>
</dbReference>
<dbReference type="InterPro" id="IPR051684">
    <property type="entry name" value="Electron_Trans/Redox"/>
</dbReference>
<keyword evidence="1" id="KW-0813">Transport</keyword>
<keyword evidence="4" id="KW-0249">Electron transport</keyword>
<organism evidence="9 10">
    <name type="scientific">Tissierella simiarum</name>
    <dbReference type="NCBI Taxonomy" id="2841534"/>
    <lineage>
        <taxon>Bacteria</taxon>
        <taxon>Bacillati</taxon>
        <taxon>Bacillota</taxon>
        <taxon>Tissierellia</taxon>
        <taxon>Tissierellales</taxon>
        <taxon>Tissierellaceae</taxon>
        <taxon>Tissierella</taxon>
    </lineage>
</organism>
<feature type="transmembrane region" description="Helical" evidence="7">
    <location>
        <begin position="73"/>
        <end position="106"/>
    </location>
</feature>
<feature type="transmembrane region" description="Helical" evidence="7">
    <location>
        <begin position="184"/>
        <end position="203"/>
    </location>
</feature>
<evidence type="ECO:0000256" key="7">
    <source>
        <dbReference type="SAM" id="Phobius"/>
    </source>
</evidence>
<dbReference type="PANTHER" id="PTHR30176:SF3">
    <property type="entry name" value="FERREDOXIN-TYPE PROTEIN NAPH"/>
    <property type="match status" value="1"/>
</dbReference>
<dbReference type="RefSeq" id="WP_216521291.1">
    <property type="nucleotide sequence ID" value="NZ_JAHLPM010000016.1"/>
</dbReference>
<feature type="domain" description="4Fe-4S ferredoxin-type" evidence="8">
    <location>
        <begin position="251"/>
        <end position="280"/>
    </location>
</feature>
<dbReference type="InterPro" id="IPR017896">
    <property type="entry name" value="4Fe4S_Fe-S-bd"/>
</dbReference>
<sequence length="297" mass="33310">MDKLKISKRHIIQTITTIITNGYIAGFMKGKIFAGNSKFICVPGLNCYSCPGAIGSCPIGSLQAVLGGRKHNFSFYVLGFIMLFGVLLGRFVCGFLCPFGFLQDLLHKIKSPKTKVPKKIDKPLRYLKYAMLLIPVILLPIFLTNQYGMAQPYFCQWICPAGTLEGGIPLLIKNEPLRETIGFLFNWKMGILVLIIVASIFIYRPFCKYICPLGAFYSLFNKFSFYQMNVDKLKCNGCKTCEKQCKMNVKITKDINSMECIRCGECKKACPKGAITSGVCLKGTVRVTKENEHTSYQ</sequence>
<keyword evidence="10" id="KW-1185">Reference proteome</keyword>
<name>A0ABS6EAY1_9FIRM</name>
<keyword evidence="7" id="KW-1133">Transmembrane helix</keyword>
<comment type="caution">
    <text evidence="9">The sequence shown here is derived from an EMBL/GenBank/DDBJ whole genome shotgun (WGS) entry which is preliminary data.</text>
</comment>
<keyword evidence="6" id="KW-0411">Iron-sulfur</keyword>
<gene>
    <name evidence="9" type="ORF">KQI42_16340</name>
</gene>
<keyword evidence="5" id="KW-0408">Iron</keyword>
<evidence type="ECO:0000256" key="1">
    <source>
        <dbReference type="ARBA" id="ARBA00022448"/>
    </source>
</evidence>
<feature type="transmembrane region" description="Helical" evidence="7">
    <location>
        <begin position="126"/>
        <end position="143"/>
    </location>
</feature>
<dbReference type="Pfam" id="PF12801">
    <property type="entry name" value="Fer4_5"/>
    <property type="match status" value="3"/>
</dbReference>
<evidence type="ECO:0000256" key="6">
    <source>
        <dbReference type="ARBA" id="ARBA00023014"/>
    </source>
</evidence>
<evidence type="ECO:0000313" key="10">
    <source>
        <dbReference type="Proteomes" id="UP000749471"/>
    </source>
</evidence>
<dbReference type="Proteomes" id="UP000749471">
    <property type="component" value="Unassembled WGS sequence"/>
</dbReference>
<evidence type="ECO:0000259" key="8">
    <source>
        <dbReference type="PROSITE" id="PS51379"/>
    </source>
</evidence>
<evidence type="ECO:0000313" key="9">
    <source>
        <dbReference type="EMBL" id="MBU5439585.1"/>
    </source>
</evidence>
<dbReference type="PROSITE" id="PS51379">
    <property type="entry name" value="4FE4S_FER_2"/>
    <property type="match status" value="2"/>
</dbReference>
<dbReference type="PANTHER" id="PTHR30176">
    <property type="entry name" value="FERREDOXIN-TYPE PROTEIN NAPH"/>
    <property type="match status" value="1"/>
</dbReference>
<feature type="domain" description="4Fe-4S ferredoxin-type" evidence="8">
    <location>
        <begin position="226"/>
        <end position="249"/>
    </location>
</feature>
<evidence type="ECO:0000256" key="2">
    <source>
        <dbReference type="ARBA" id="ARBA00022485"/>
    </source>
</evidence>
<dbReference type="Pfam" id="PF00037">
    <property type="entry name" value="Fer4"/>
    <property type="match status" value="1"/>
</dbReference>
<keyword evidence="7" id="KW-0812">Transmembrane</keyword>
<proteinExistence type="predicted"/>
<reference evidence="9 10" key="1">
    <citation type="submission" date="2021-06" db="EMBL/GenBank/DDBJ databases">
        <authorList>
            <person name="Sun Q."/>
            <person name="Li D."/>
        </authorList>
    </citation>
    <scope>NUCLEOTIDE SEQUENCE [LARGE SCALE GENOMIC DNA]</scope>
    <source>
        <strain evidence="9 10">MSJ-40</strain>
    </source>
</reference>
<evidence type="ECO:0000256" key="5">
    <source>
        <dbReference type="ARBA" id="ARBA00023004"/>
    </source>
</evidence>
<keyword evidence="2" id="KW-0004">4Fe-4S</keyword>
<keyword evidence="7" id="KW-0472">Membrane</keyword>
<keyword evidence="3" id="KW-0479">Metal-binding</keyword>
<dbReference type="InterPro" id="IPR017900">
    <property type="entry name" value="4Fe4S_Fe_S_CS"/>
</dbReference>
<protein>
    <submittedName>
        <fullName evidence="9">4Fe-4S binding protein</fullName>
    </submittedName>
</protein>
<accession>A0ABS6EAY1</accession>
<evidence type="ECO:0000256" key="3">
    <source>
        <dbReference type="ARBA" id="ARBA00022723"/>
    </source>
</evidence>